<evidence type="ECO:0000256" key="1">
    <source>
        <dbReference type="SAM" id="Phobius"/>
    </source>
</evidence>
<dbReference type="Proteomes" id="UP000499080">
    <property type="component" value="Unassembled WGS sequence"/>
</dbReference>
<keyword evidence="1" id="KW-0812">Transmembrane</keyword>
<keyword evidence="1" id="KW-1133">Transmembrane helix</keyword>
<feature type="transmembrane region" description="Helical" evidence="1">
    <location>
        <begin position="13"/>
        <end position="30"/>
    </location>
</feature>
<comment type="caution">
    <text evidence="2">The sequence shown here is derived from an EMBL/GenBank/DDBJ whole genome shotgun (WGS) entry which is preliminary data.</text>
</comment>
<accession>A0A4Y2G0R4</accession>
<reference evidence="2 3" key="1">
    <citation type="journal article" date="2019" name="Sci. Rep.">
        <title>Orb-weaving spider Araneus ventricosus genome elucidates the spidroin gene catalogue.</title>
        <authorList>
            <person name="Kono N."/>
            <person name="Nakamura H."/>
            <person name="Ohtoshi R."/>
            <person name="Moran D.A.P."/>
            <person name="Shinohara A."/>
            <person name="Yoshida Y."/>
            <person name="Fujiwara M."/>
            <person name="Mori M."/>
            <person name="Tomita M."/>
            <person name="Arakawa K."/>
        </authorList>
    </citation>
    <scope>NUCLEOTIDE SEQUENCE [LARGE SCALE GENOMIC DNA]</scope>
</reference>
<sequence>MEAFEQKASLLESIYSLIFSVLFWVLFKLLKPVILRTIFQHRHEVVPKKIALGSYLKDFMTPKWVSTCADMSFAQNFFNSALRENWLPSTRASITTLPLAIQNTILKKEGVPKSPVSCGCRTIRSDFLPR</sequence>
<organism evidence="2 3">
    <name type="scientific">Araneus ventricosus</name>
    <name type="common">Orbweaver spider</name>
    <name type="synonym">Epeira ventricosa</name>
    <dbReference type="NCBI Taxonomy" id="182803"/>
    <lineage>
        <taxon>Eukaryota</taxon>
        <taxon>Metazoa</taxon>
        <taxon>Ecdysozoa</taxon>
        <taxon>Arthropoda</taxon>
        <taxon>Chelicerata</taxon>
        <taxon>Arachnida</taxon>
        <taxon>Araneae</taxon>
        <taxon>Araneomorphae</taxon>
        <taxon>Entelegynae</taxon>
        <taxon>Araneoidea</taxon>
        <taxon>Araneidae</taxon>
        <taxon>Araneus</taxon>
    </lineage>
</organism>
<protein>
    <submittedName>
        <fullName evidence="2">Uncharacterized protein</fullName>
    </submittedName>
</protein>
<dbReference type="AlphaFoldDB" id="A0A4Y2G0R4"/>
<evidence type="ECO:0000313" key="2">
    <source>
        <dbReference type="EMBL" id="GBM46336.1"/>
    </source>
</evidence>
<gene>
    <name evidence="2" type="ORF">AVEN_195283_1</name>
</gene>
<proteinExistence type="predicted"/>
<evidence type="ECO:0000313" key="3">
    <source>
        <dbReference type="Proteomes" id="UP000499080"/>
    </source>
</evidence>
<dbReference type="EMBL" id="BGPR01001132">
    <property type="protein sequence ID" value="GBM46336.1"/>
    <property type="molecule type" value="Genomic_DNA"/>
</dbReference>
<name>A0A4Y2G0R4_ARAVE</name>
<keyword evidence="1" id="KW-0472">Membrane</keyword>
<keyword evidence="3" id="KW-1185">Reference proteome</keyword>